<evidence type="ECO:0000256" key="2">
    <source>
        <dbReference type="ARBA" id="ARBA00022692"/>
    </source>
</evidence>
<reference evidence="7 8" key="1">
    <citation type="submission" date="2020-04" db="EMBL/GenBank/DDBJ databases">
        <title>Description of novel Gluconacetobacter.</title>
        <authorList>
            <person name="Sombolestani A."/>
        </authorList>
    </citation>
    <scope>NUCLEOTIDE SEQUENCE [LARGE SCALE GENOMIC DNA]</scope>
    <source>
        <strain evidence="7 8">LMG 27800</strain>
    </source>
</reference>
<dbReference type="PROSITE" id="PS50850">
    <property type="entry name" value="MFS"/>
    <property type="match status" value="1"/>
</dbReference>
<dbReference type="EMBL" id="JABEQK010000013">
    <property type="protein sequence ID" value="MBB2206280.1"/>
    <property type="molecule type" value="Genomic_DNA"/>
</dbReference>
<dbReference type="PANTHER" id="PTHR23508:SF10">
    <property type="entry name" value="CARBOXYLIC ACID TRANSPORTER PROTEIN HOMOLOG"/>
    <property type="match status" value="1"/>
</dbReference>
<dbReference type="InterPro" id="IPR011701">
    <property type="entry name" value="MFS"/>
</dbReference>
<gene>
    <name evidence="7" type="ORF">HLH27_14835</name>
</gene>
<feature type="transmembrane region" description="Helical" evidence="5">
    <location>
        <begin position="262"/>
        <end position="279"/>
    </location>
</feature>
<keyword evidence="4 5" id="KW-0472">Membrane</keyword>
<keyword evidence="2 5" id="KW-0812">Transmembrane</keyword>
<feature type="transmembrane region" description="Helical" evidence="5">
    <location>
        <begin position="143"/>
        <end position="160"/>
    </location>
</feature>
<dbReference type="GO" id="GO:0005886">
    <property type="term" value="C:plasma membrane"/>
    <property type="evidence" value="ECO:0007669"/>
    <property type="project" value="TreeGrafter"/>
</dbReference>
<feature type="transmembrane region" description="Helical" evidence="5">
    <location>
        <begin position="82"/>
        <end position="103"/>
    </location>
</feature>
<evidence type="ECO:0000256" key="3">
    <source>
        <dbReference type="ARBA" id="ARBA00022989"/>
    </source>
</evidence>
<dbReference type="RefSeq" id="WP_182950814.1">
    <property type="nucleotide sequence ID" value="NZ_JABEQK010000013.1"/>
</dbReference>
<evidence type="ECO:0000313" key="8">
    <source>
        <dbReference type="Proteomes" id="UP000540556"/>
    </source>
</evidence>
<dbReference type="Pfam" id="PF07690">
    <property type="entry name" value="MFS_1"/>
    <property type="match status" value="1"/>
</dbReference>
<feature type="transmembrane region" description="Helical" evidence="5">
    <location>
        <begin position="27"/>
        <end position="48"/>
    </location>
</feature>
<dbReference type="Proteomes" id="UP000540556">
    <property type="component" value="Unassembled WGS sequence"/>
</dbReference>
<evidence type="ECO:0000256" key="1">
    <source>
        <dbReference type="ARBA" id="ARBA00004141"/>
    </source>
</evidence>
<sequence>MDGFDFLILGFILPALVRDLHLSLTQGAWLVSATLFGTVAGGLVFGLLSDALGRVRVLAISIVLFALFTGLCGIARSYPELLAYRVLAGAGLGGEFGIGMALVAESWPPAYRARASSYVGLGWQAGVFLAAVSTPILLPTIGWRGMFLLGAAPALVAALLRSRLPEPTRAPRPAPTGIVAPLRRILGNAPARRNALGILILCSVQNFCYYGVMIWLPNDLATRFGYSLTRTGLWTAMTVLGMAAGMLAFGQVADRVGRRTAFRVWMLGAATMVIVYSRMTTPLDLLLAGAAMGFFVNGMIGGYGALISDCYPAPIRATAQNLLFNAGRLVGGFGPVAIGTLAASWGVGRTIALLSLLYLLDLAALSLVAARPPASAGAEQ</sequence>
<feature type="transmembrane region" description="Helical" evidence="5">
    <location>
        <begin position="55"/>
        <end position="76"/>
    </location>
</feature>
<dbReference type="InterPro" id="IPR036259">
    <property type="entry name" value="MFS_trans_sf"/>
</dbReference>
<evidence type="ECO:0000259" key="6">
    <source>
        <dbReference type="PROSITE" id="PS50850"/>
    </source>
</evidence>
<protein>
    <submittedName>
        <fullName evidence="7">MFS transporter</fullName>
    </submittedName>
</protein>
<feature type="transmembrane region" description="Helical" evidence="5">
    <location>
        <begin position="232"/>
        <end position="250"/>
    </location>
</feature>
<dbReference type="GO" id="GO:0046943">
    <property type="term" value="F:carboxylic acid transmembrane transporter activity"/>
    <property type="evidence" value="ECO:0007669"/>
    <property type="project" value="TreeGrafter"/>
</dbReference>
<accession>A0A7W4KGA0</accession>
<feature type="domain" description="Major facilitator superfamily (MFS) profile" evidence="6">
    <location>
        <begin position="1"/>
        <end position="373"/>
    </location>
</feature>
<keyword evidence="3 5" id="KW-1133">Transmembrane helix</keyword>
<name>A0A7W4KGA0_9PROT</name>
<dbReference type="SUPFAM" id="SSF103473">
    <property type="entry name" value="MFS general substrate transporter"/>
    <property type="match status" value="1"/>
</dbReference>
<feature type="transmembrane region" description="Helical" evidence="5">
    <location>
        <begin position="285"/>
        <end position="306"/>
    </location>
</feature>
<dbReference type="PROSITE" id="PS00217">
    <property type="entry name" value="SUGAR_TRANSPORT_2"/>
    <property type="match status" value="1"/>
</dbReference>
<feature type="transmembrane region" description="Helical" evidence="5">
    <location>
        <begin position="194"/>
        <end position="212"/>
    </location>
</feature>
<comment type="caution">
    <text evidence="7">The sequence shown here is derived from an EMBL/GenBank/DDBJ whole genome shotgun (WGS) entry which is preliminary data.</text>
</comment>
<dbReference type="AlphaFoldDB" id="A0A7W4KGA0"/>
<organism evidence="7 8">
    <name type="scientific">Gluconacetobacter takamatsuzukensis</name>
    <dbReference type="NCBI Taxonomy" id="1286190"/>
    <lineage>
        <taxon>Bacteria</taxon>
        <taxon>Pseudomonadati</taxon>
        <taxon>Pseudomonadota</taxon>
        <taxon>Alphaproteobacteria</taxon>
        <taxon>Acetobacterales</taxon>
        <taxon>Acetobacteraceae</taxon>
        <taxon>Gluconacetobacter</taxon>
    </lineage>
</organism>
<dbReference type="InterPro" id="IPR005829">
    <property type="entry name" value="Sugar_transporter_CS"/>
</dbReference>
<dbReference type="Gene3D" id="1.20.1250.20">
    <property type="entry name" value="MFS general substrate transporter like domains"/>
    <property type="match status" value="1"/>
</dbReference>
<evidence type="ECO:0000313" key="7">
    <source>
        <dbReference type="EMBL" id="MBB2206280.1"/>
    </source>
</evidence>
<dbReference type="PANTHER" id="PTHR23508">
    <property type="entry name" value="CARBOXYLIC ACID TRANSPORTER PROTEIN HOMOLOG"/>
    <property type="match status" value="1"/>
</dbReference>
<feature type="transmembrane region" description="Helical" evidence="5">
    <location>
        <begin position="351"/>
        <end position="370"/>
    </location>
</feature>
<dbReference type="InterPro" id="IPR020846">
    <property type="entry name" value="MFS_dom"/>
</dbReference>
<keyword evidence="8" id="KW-1185">Reference proteome</keyword>
<comment type="subcellular location">
    <subcellularLocation>
        <location evidence="1">Membrane</location>
        <topology evidence="1">Multi-pass membrane protein</topology>
    </subcellularLocation>
</comment>
<proteinExistence type="predicted"/>
<feature type="transmembrane region" description="Helical" evidence="5">
    <location>
        <begin position="115"/>
        <end position="137"/>
    </location>
</feature>
<evidence type="ECO:0000256" key="4">
    <source>
        <dbReference type="ARBA" id="ARBA00023136"/>
    </source>
</evidence>
<feature type="transmembrane region" description="Helical" evidence="5">
    <location>
        <begin position="326"/>
        <end position="345"/>
    </location>
</feature>
<evidence type="ECO:0000256" key="5">
    <source>
        <dbReference type="SAM" id="Phobius"/>
    </source>
</evidence>